<evidence type="ECO:0000256" key="9">
    <source>
        <dbReference type="ARBA" id="ARBA00023276"/>
    </source>
</evidence>
<keyword evidence="9 10" id="KW-0604">Photosystem II</keyword>
<comment type="subcellular location">
    <subcellularLocation>
        <location evidence="10">Cellular thylakoid membrane</location>
        <topology evidence="10">Multi-pass membrane protein</topology>
    </subcellularLocation>
    <subcellularLocation>
        <location evidence="1">Membrane</location>
        <topology evidence="1">Multi-pass membrane protein</topology>
    </subcellularLocation>
</comment>
<keyword evidence="5 10" id="KW-0812">Transmembrane</keyword>
<keyword evidence="6 10" id="KW-1133">Transmembrane helix</keyword>
<protein>
    <recommendedName>
        <fullName evidence="10 11">Photosystem II reaction center protein Z</fullName>
        <shortName evidence="10">PSII-Z</shortName>
    </recommendedName>
</protein>
<keyword evidence="3 10" id="KW-0674">Reaction center</keyword>
<comment type="function">
    <text evidence="11">Controls the interaction of photosystem II (PSII) cores with the light-harvesting antenna, regulates electron flow through the 2 photosystem reaction centers. PSII is a light-driven water plastoquinone oxidoreductase, using light energy to abstract electrons from H(2)O, generating a proton gradient subsequently used for ATP formation.</text>
</comment>
<keyword evidence="8 10" id="KW-0472">Membrane</keyword>
<evidence type="ECO:0000256" key="5">
    <source>
        <dbReference type="ARBA" id="ARBA00022692"/>
    </source>
</evidence>
<evidence type="ECO:0000256" key="3">
    <source>
        <dbReference type="ARBA" id="ARBA00022469"/>
    </source>
</evidence>
<proteinExistence type="inferred from homology"/>
<accession>A0ABR8DGF0</accession>
<evidence type="ECO:0000313" key="14">
    <source>
        <dbReference type="Proteomes" id="UP000623440"/>
    </source>
</evidence>
<comment type="caution">
    <text evidence="13">The sequence shown here is derived from an EMBL/GenBank/DDBJ whole genome shotgun (WGS) entry which is preliminary data.</text>
</comment>
<dbReference type="EMBL" id="JACJSI010000004">
    <property type="protein sequence ID" value="MBD2528617.1"/>
    <property type="molecule type" value="Genomic_DNA"/>
</dbReference>
<dbReference type="InterPro" id="IPR002644">
    <property type="entry name" value="PSII_PsbZ"/>
</dbReference>
<evidence type="ECO:0000256" key="1">
    <source>
        <dbReference type="ARBA" id="ARBA00004141"/>
    </source>
</evidence>
<evidence type="ECO:0000256" key="6">
    <source>
        <dbReference type="ARBA" id="ARBA00022989"/>
    </source>
</evidence>
<comment type="subunit">
    <text evidence="10">PSII is composed of 1 copy each of membrane proteins PsbA, PsbB, PsbC, PsbD, PsbE, PsbF, PsbH, PsbI, PsbJ, PsbK, PsbL, PsbM, PsbT, PsbX, PsbY, PsbZ, Psb30/Ycf12, peripheral proteins PsbO, CyanoQ (PsbQ), PsbU, PsbV and a large number of cofactors. It forms dimeric complexes.</text>
</comment>
<evidence type="ECO:0000256" key="4">
    <source>
        <dbReference type="ARBA" id="ARBA00022531"/>
    </source>
</evidence>
<evidence type="ECO:0000256" key="10">
    <source>
        <dbReference type="HAMAP-Rule" id="MF_00644"/>
    </source>
</evidence>
<comment type="similarity">
    <text evidence="2 10 11">Belongs to the PsbZ family.</text>
</comment>
<sequence length="62" mass="6881">MTIIFQFALISLVLLSFVLVVGVPVAYATPQNWVESKKLLWVGSIAWIGLVFLVGLLNFFVV</sequence>
<dbReference type="HAMAP" id="MF_00644">
    <property type="entry name" value="PSII_PsbZ"/>
    <property type="match status" value="1"/>
</dbReference>
<feature type="transmembrane region" description="Helical" evidence="12">
    <location>
        <begin position="38"/>
        <end position="61"/>
    </location>
</feature>
<dbReference type="PANTHER" id="PTHR34971">
    <property type="entry name" value="PHOTOSYSTEM II REACTION CENTER PROTEIN Z"/>
    <property type="match status" value="1"/>
</dbReference>
<reference evidence="13 14" key="1">
    <citation type="journal article" date="2020" name="ISME J.">
        <title>Comparative genomics reveals insights into cyanobacterial evolution and habitat adaptation.</title>
        <authorList>
            <person name="Chen M.Y."/>
            <person name="Teng W.K."/>
            <person name="Zhao L."/>
            <person name="Hu C.X."/>
            <person name="Zhou Y.K."/>
            <person name="Han B.P."/>
            <person name="Song L.R."/>
            <person name="Shu W.S."/>
        </authorList>
    </citation>
    <scope>NUCLEOTIDE SEQUENCE [LARGE SCALE GENOMIC DNA]</scope>
    <source>
        <strain evidence="13 14">FACHB-838</strain>
    </source>
</reference>
<dbReference type="RefSeq" id="WP_190939268.1">
    <property type="nucleotide sequence ID" value="NZ_JACJSI010000004.1"/>
</dbReference>
<evidence type="ECO:0000256" key="7">
    <source>
        <dbReference type="ARBA" id="ARBA00023078"/>
    </source>
</evidence>
<dbReference type="SUPFAM" id="SSF161055">
    <property type="entry name" value="PsbZ-like"/>
    <property type="match status" value="1"/>
</dbReference>
<organism evidence="13 14">
    <name type="scientific">Nostoc flagelliforme FACHB-838</name>
    <dbReference type="NCBI Taxonomy" id="2692904"/>
    <lineage>
        <taxon>Bacteria</taxon>
        <taxon>Bacillati</taxon>
        <taxon>Cyanobacteriota</taxon>
        <taxon>Cyanophyceae</taxon>
        <taxon>Nostocales</taxon>
        <taxon>Nostocaceae</taxon>
        <taxon>Nostoc</taxon>
    </lineage>
</organism>
<evidence type="ECO:0000256" key="2">
    <source>
        <dbReference type="ARBA" id="ARBA00008367"/>
    </source>
</evidence>
<keyword evidence="4 10" id="KW-0602">Photosynthesis</keyword>
<dbReference type="Pfam" id="PF01737">
    <property type="entry name" value="Ycf9"/>
    <property type="match status" value="1"/>
</dbReference>
<comment type="function">
    <text evidence="10">May control the interaction of photosystem II (PSII) cores with the light-harvesting antenna, regulates electron flow through the 2 photosystem reaction centers. PSII is a light-driven water plastoquinone oxidoreductase, using light energy to abstract electrons from H(2)O, generating a proton gradient subsequently used for ATP formation.</text>
</comment>
<evidence type="ECO:0000256" key="12">
    <source>
        <dbReference type="SAM" id="Phobius"/>
    </source>
</evidence>
<dbReference type="PANTHER" id="PTHR34971:SF2">
    <property type="entry name" value="PHOTOSYSTEM II REACTION CENTER PROTEIN Z"/>
    <property type="match status" value="1"/>
</dbReference>
<gene>
    <name evidence="10 13" type="primary">psbZ</name>
    <name evidence="13" type="ORF">H6G97_03195</name>
</gene>
<evidence type="ECO:0000256" key="8">
    <source>
        <dbReference type="ARBA" id="ARBA00023136"/>
    </source>
</evidence>
<dbReference type="Proteomes" id="UP000623440">
    <property type="component" value="Unassembled WGS sequence"/>
</dbReference>
<evidence type="ECO:0000256" key="11">
    <source>
        <dbReference type="RuleBase" id="RU003472"/>
    </source>
</evidence>
<keyword evidence="14" id="KW-1185">Reference proteome</keyword>
<keyword evidence="7 10" id="KW-0793">Thylakoid</keyword>
<dbReference type="InterPro" id="IPR036512">
    <property type="entry name" value="PSII_PsbZ_sf"/>
</dbReference>
<evidence type="ECO:0000313" key="13">
    <source>
        <dbReference type="EMBL" id="MBD2528617.1"/>
    </source>
</evidence>
<name>A0ABR8DGF0_9NOSO</name>
<dbReference type="NCBIfam" id="TIGR03043">
    <property type="entry name" value="PS_II_psbZ"/>
    <property type="match status" value="1"/>
</dbReference>
<dbReference type="Gene3D" id="1.10.287.740">
    <property type="entry name" value="Photosystem II PsbZ, reaction centre"/>
    <property type="match status" value="1"/>
</dbReference>